<dbReference type="EMBL" id="CP147251">
    <property type="protein sequence ID" value="WYJ76797.1"/>
    <property type="molecule type" value="Genomic_DNA"/>
</dbReference>
<evidence type="ECO:0000256" key="9">
    <source>
        <dbReference type="ARBA" id="ARBA00022960"/>
    </source>
</evidence>
<keyword evidence="16" id="KW-1185">Reference proteome</keyword>
<dbReference type="GO" id="GO:0004180">
    <property type="term" value="F:carboxypeptidase activity"/>
    <property type="evidence" value="ECO:0007669"/>
    <property type="project" value="UniProtKB-KW"/>
</dbReference>
<dbReference type="Pfam" id="PF00768">
    <property type="entry name" value="Peptidase_S11"/>
    <property type="match status" value="1"/>
</dbReference>
<organism evidence="15 16">
    <name type="scientific">Candidatus Enterococcus lowellii</name>
    <dbReference type="NCBI Taxonomy" id="2230877"/>
    <lineage>
        <taxon>Bacteria</taxon>
        <taxon>Bacillati</taxon>
        <taxon>Bacillota</taxon>
        <taxon>Bacilli</taxon>
        <taxon>Lactobacillales</taxon>
        <taxon>Enterococcaceae</taxon>
        <taxon>Enterococcus</taxon>
    </lineage>
</organism>
<dbReference type="PANTHER" id="PTHR21581:SF11">
    <property type="entry name" value="D-ALANYL-D-ALANINE CARBOXYPEPTIDASE DACA"/>
    <property type="match status" value="1"/>
</dbReference>
<name>A0ABZ2SMS7_9ENTE</name>
<dbReference type="Gene3D" id="3.40.710.10">
    <property type="entry name" value="DD-peptidase/beta-lactamase superfamily"/>
    <property type="match status" value="1"/>
</dbReference>
<protein>
    <recommendedName>
        <fullName evidence="4">serine-type D-Ala-D-Ala carboxypeptidase</fullName>
        <ecNumber evidence="4">3.4.16.4</ecNumber>
    </recommendedName>
</protein>
<keyword evidence="7" id="KW-0732">Signal</keyword>
<dbReference type="SMART" id="SM00936">
    <property type="entry name" value="PBP5_C"/>
    <property type="match status" value="1"/>
</dbReference>
<dbReference type="SUPFAM" id="SSF69189">
    <property type="entry name" value="Penicillin-binding protein associated domain"/>
    <property type="match status" value="1"/>
</dbReference>
<evidence type="ECO:0000256" key="6">
    <source>
        <dbReference type="ARBA" id="ARBA00022670"/>
    </source>
</evidence>
<dbReference type="InterPro" id="IPR012907">
    <property type="entry name" value="Peptidase_S11_C"/>
</dbReference>
<gene>
    <name evidence="15" type="ORF">DOK78_001433</name>
</gene>
<dbReference type="InterPro" id="IPR001967">
    <property type="entry name" value="Peptidase_S11_N"/>
</dbReference>
<dbReference type="SUPFAM" id="SSF56601">
    <property type="entry name" value="beta-lactamase/transpeptidase-like"/>
    <property type="match status" value="1"/>
</dbReference>
<sequence length="436" mass="47841">MKKKHRFLPLLAGILFFLSSVVPIFSVQADELSGDFKVEAKAALSIDADTGKVLYDQNSDDALGIASITKIISLYLVEKEVAEGKLAWDDEIEISDFVAQLSVHPELSNVPLETTSKYTVKDLFDSAFIQSSNASTMALAEKIAGSEADFVDLMKKQLEDWGIKDAKIVNSTGLNNVYLGEHIYPGSKTDDENILSAKGVAIVARHLINDYPDVLEVTATPKQEFGSHTFSPIEMVNWNWMLPGMLYEKAGVDGLKTGTTDLAGACFVGTMTKDGQRIITVVLNATNHETDPGARFVETGRLMDYSFDNWKKEEVLAKDATVPELKTVPVHQGKELTVPVQTEEALTVWLHSSMTKDDVTFKTSLNSKRITDDNELQAPIEKGVNVGTVQAVSPDKLGFIEESDTDTTKTALLASQEVKKANIFVQAWRAVKGLFN</sequence>
<reference evidence="15 16" key="1">
    <citation type="submission" date="2024-03" db="EMBL/GenBank/DDBJ databases">
        <title>The Genome Sequence of Enterococcus sp. DIV2402.</title>
        <authorList>
            <consortium name="The Broad Institute Genomics Platform"/>
            <consortium name="The Broad Institute Microbial Omics Core"/>
            <consortium name="The Broad Institute Genomic Center for Infectious Diseases"/>
            <person name="Earl A."/>
            <person name="Manson A."/>
            <person name="Gilmore M."/>
            <person name="Schwartman J."/>
            <person name="Shea T."/>
            <person name="Abouelleil A."/>
            <person name="Cao P."/>
            <person name="Chapman S."/>
            <person name="Cusick C."/>
            <person name="Young S."/>
            <person name="Neafsey D."/>
            <person name="Nusbaum C."/>
            <person name="Birren B."/>
        </authorList>
    </citation>
    <scope>NUCLEOTIDE SEQUENCE [LARGE SCALE GENOMIC DNA]</scope>
    <source>
        <strain evidence="15 16">DIV2402</strain>
    </source>
</reference>
<comment type="pathway">
    <text evidence="2">Cell wall biogenesis; peptidoglycan biosynthesis.</text>
</comment>
<keyword evidence="6" id="KW-0645">Protease</keyword>
<dbReference type="InterPro" id="IPR037167">
    <property type="entry name" value="Peptidase_S11_C_sf"/>
</dbReference>
<evidence type="ECO:0000256" key="12">
    <source>
        <dbReference type="ARBA" id="ARBA00034000"/>
    </source>
</evidence>
<keyword evidence="5 15" id="KW-0121">Carboxypeptidase</keyword>
<evidence type="ECO:0000259" key="14">
    <source>
        <dbReference type="SMART" id="SM00936"/>
    </source>
</evidence>
<proteinExistence type="inferred from homology"/>
<evidence type="ECO:0000256" key="11">
    <source>
        <dbReference type="ARBA" id="ARBA00023316"/>
    </source>
</evidence>
<dbReference type="Gene3D" id="2.60.410.10">
    <property type="entry name" value="D-Ala-D-Ala carboxypeptidase, C-terminal domain"/>
    <property type="match status" value="1"/>
</dbReference>
<dbReference type="Pfam" id="PF07943">
    <property type="entry name" value="PBP5_C"/>
    <property type="match status" value="1"/>
</dbReference>
<evidence type="ECO:0000313" key="16">
    <source>
        <dbReference type="Proteomes" id="UP000664701"/>
    </source>
</evidence>
<evidence type="ECO:0000256" key="5">
    <source>
        <dbReference type="ARBA" id="ARBA00022645"/>
    </source>
</evidence>
<evidence type="ECO:0000256" key="4">
    <source>
        <dbReference type="ARBA" id="ARBA00012448"/>
    </source>
</evidence>
<evidence type="ECO:0000256" key="10">
    <source>
        <dbReference type="ARBA" id="ARBA00022984"/>
    </source>
</evidence>
<dbReference type="InterPro" id="IPR015956">
    <property type="entry name" value="Peniciliin-bd_prot_C_sf"/>
</dbReference>
<evidence type="ECO:0000256" key="2">
    <source>
        <dbReference type="ARBA" id="ARBA00004752"/>
    </source>
</evidence>
<feature type="domain" description="Peptidase S11 D-Ala-D-Ala carboxypeptidase A C-terminal" evidence="14">
    <location>
        <begin position="310"/>
        <end position="420"/>
    </location>
</feature>
<evidence type="ECO:0000256" key="3">
    <source>
        <dbReference type="ARBA" id="ARBA00007164"/>
    </source>
</evidence>
<keyword evidence="8" id="KW-0378">Hydrolase</keyword>
<accession>A0ABZ2SMS7</accession>
<evidence type="ECO:0000256" key="1">
    <source>
        <dbReference type="ARBA" id="ARBA00003217"/>
    </source>
</evidence>
<dbReference type="PANTHER" id="PTHR21581">
    <property type="entry name" value="D-ALANYL-D-ALANINE CARBOXYPEPTIDASE"/>
    <property type="match status" value="1"/>
</dbReference>
<dbReference type="EC" id="3.4.16.4" evidence="4"/>
<dbReference type="RefSeq" id="WP_207941014.1">
    <property type="nucleotide sequence ID" value="NZ_CP147251.1"/>
</dbReference>
<evidence type="ECO:0000256" key="13">
    <source>
        <dbReference type="RuleBase" id="RU004016"/>
    </source>
</evidence>
<dbReference type="InterPro" id="IPR018044">
    <property type="entry name" value="Peptidase_S11"/>
</dbReference>
<comment type="similarity">
    <text evidence="3 13">Belongs to the peptidase S11 family.</text>
</comment>
<dbReference type="InterPro" id="IPR012338">
    <property type="entry name" value="Beta-lactam/transpept-like"/>
</dbReference>
<keyword evidence="11" id="KW-0961">Cell wall biogenesis/degradation</keyword>
<comment type="function">
    <text evidence="1">Removes C-terminal D-alanyl residues from sugar-peptide cell wall precursors.</text>
</comment>
<keyword evidence="9" id="KW-0133">Cell shape</keyword>
<keyword evidence="10" id="KW-0573">Peptidoglycan synthesis</keyword>
<comment type="catalytic activity">
    <reaction evidence="12">
        <text>Preferential cleavage: (Ac)2-L-Lys-D-Ala-|-D-Ala. Also transpeptidation of peptidyl-alanyl moieties that are N-acyl substituents of D-alanine.</text>
        <dbReference type="EC" id="3.4.16.4"/>
    </reaction>
</comment>
<dbReference type="PRINTS" id="PR00725">
    <property type="entry name" value="DADACBPTASE1"/>
</dbReference>
<dbReference type="Proteomes" id="UP000664701">
    <property type="component" value="Chromosome"/>
</dbReference>
<evidence type="ECO:0000256" key="7">
    <source>
        <dbReference type="ARBA" id="ARBA00022729"/>
    </source>
</evidence>
<evidence type="ECO:0000256" key="8">
    <source>
        <dbReference type="ARBA" id="ARBA00022801"/>
    </source>
</evidence>
<evidence type="ECO:0000313" key="15">
    <source>
        <dbReference type="EMBL" id="WYJ76797.1"/>
    </source>
</evidence>